<keyword evidence="1" id="KW-1133">Transmembrane helix</keyword>
<evidence type="ECO:0000313" key="2">
    <source>
        <dbReference type="EMBL" id="PKQ28679.1"/>
    </source>
</evidence>
<dbReference type="Proteomes" id="UP000233654">
    <property type="component" value="Unassembled WGS sequence"/>
</dbReference>
<gene>
    <name evidence="2" type="ORF">CVT63_01495</name>
</gene>
<comment type="caution">
    <text evidence="2">The sequence shown here is derived from an EMBL/GenBank/DDBJ whole genome shotgun (WGS) entry which is preliminary data.</text>
</comment>
<sequence>MLLAIILIYCLPVAFVLLIVFMIGAAGMKTYRTAKRTYADLKPCISDLSKKAASAQEKGLSFSDRGQKLAEAFEEIGGRWAFITQTISEATNSPVIKLARLATRFK</sequence>
<evidence type="ECO:0000313" key="3">
    <source>
        <dbReference type="Proteomes" id="UP000233654"/>
    </source>
</evidence>
<dbReference type="AlphaFoldDB" id="A0A2N3G7J8"/>
<protein>
    <submittedName>
        <fullName evidence="2">Uncharacterized protein</fullName>
    </submittedName>
</protein>
<dbReference type="EMBL" id="PHEX01000008">
    <property type="protein sequence ID" value="PKQ28679.1"/>
    <property type="molecule type" value="Genomic_DNA"/>
</dbReference>
<accession>A0A2N3G7J8</accession>
<reference evidence="2 3" key="1">
    <citation type="journal article" date="2017" name="ISME J.">
        <title>Potential for microbial H2 and metal transformations associated with novel bacteria and archaea in deep terrestrial subsurface sediments.</title>
        <authorList>
            <person name="Hernsdorf A.W."/>
            <person name="Amano Y."/>
            <person name="Miyakawa K."/>
            <person name="Ise K."/>
            <person name="Suzuki Y."/>
            <person name="Anantharaman K."/>
            <person name="Probst A."/>
            <person name="Burstein D."/>
            <person name="Thomas B.C."/>
            <person name="Banfield J.F."/>
        </authorList>
    </citation>
    <scope>NUCLEOTIDE SEQUENCE [LARGE SCALE GENOMIC DNA]</scope>
    <source>
        <strain evidence="2">HGW-Actinobacteria-3</strain>
    </source>
</reference>
<proteinExistence type="predicted"/>
<evidence type="ECO:0000256" key="1">
    <source>
        <dbReference type="SAM" id="Phobius"/>
    </source>
</evidence>
<name>A0A2N3G7J8_9ACTN</name>
<feature type="transmembrane region" description="Helical" evidence="1">
    <location>
        <begin position="6"/>
        <end position="26"/>
    </location>
</feature>
<keyword evidence="1" id="KW-0812">Transmembrane</keyword>
<organism evidence="2 3">
    <name type="scientific">Candidatus Anoxymicrobium japonicum</name>
    <dbReference type="NCBI Taxonomy" id="2013648"/>
    <lineage>
        <taxon>Bacteria</taxon>
        <taxon>Bacillati</taxon>
        <taxon>Actinomycetota</taxon>
        <taxon>Candidatus Geothermincolia</taxon>
        <taxon>Candidatus Geothermincolales</taxon>
        <taxon>Candidatus Anoxymicrobiaceae</taxon>
        <taxon>Candidatus Anoxymicrobium</taxon>
    </lineage>
</organism>
<keyword evidence="1" id="KW-0472">Membrane</keyword>